<dbReference type="Proteomes" id="UP000309561">
    <property type="component" value="Unassembled WGS sequence"/>
</dbReference>
<proteinExistence type="predicted"/>
<sequence length="94" mass="10549">MQKSFKALNIKCDGCANTVKKALKAEFGETDVDLTQEPRVVTLYIKDEEAELSFRKKMRSLGYPLEDEDLRAFTKGGLKAKSFLSCAIGKINQE</sequence>
<accession>A0A4U2Z7L2</accession>
<name>A0A4U2Z7L2_9BACT</name>
<dbReference type="CDD" id="cd00371">
    <property type="entry name" value="HMA"/>
    <property type="match status" value="1"/>
</dbReference>
<reference evidence="1 2" key="1">
    <citation type="submission" date="2019-04" db="EMBL/GenBank/DDBJ databases">
        <title>Sulfurimonas crateris sp. nov. a facultative anaerobic sulfur-oxidizing chemolithautotrophic bacterium isolated from a terrestrial mud vulcano.</title>
        <authorList>
            <person name="Ratnikova N.M."/>
            <person name="Slobodkin A.I."/>
            <person name="Merkel A.Y."/>
            <person name="Novikov A."/>
            <person name="Bonch-Osmolovskaya E.A."/>
            <person name="Slobodkina G.B."/>
        </authorList>
    </citation>
    <scope>NUCLEOTIDE SEQUENCE [LARGE SCALE GENOMIC DNA]</scope>
    <source>
        <strain evidence="1 2">SN118</strain>
    </source>
</reference>
<comment type="caution">
    <text evidence="1">The sequence shown here is derived from an EMBL/GenBank/DDBJ whole genome shotgun (WGS) entry which is preliminary data.</text>
</comment>
<dbReference type="InterPro" id="IPR036163">
    <property type="entry name" value="HMA_dom_sf"/>
</dbReference>
<keyword evidence="2" id="KW-1185">Reference proteome</keyword>
<protein>
    <submittedName>
        <fullName evidence="1">Heavy-metal-associated domain-containing protein</fullName>
    </submittedName>
</protein>
<evidence type="ECO:0000313" key="1">
    <source>
        <dbReference type="EMBL" id="TKI70267.1"/>
    </source>
</evidence>
<evidence type="ECO:0000313" key="2">
    <source>
        <dbReference type="Proteomes" id="UP000309561"/>
    </source>
</evidence>
<dbReference type="GO" id="GO:0046872">
    <property type="term" value="F:metal ion binding"/>
    <property type="evidence" value="ECO:0007669"/>
    <property type="project" value="InterPro"/>
</dbReference>
<organism evidence="1 2">
    <name type="scientific">Sulfurimonas crateris</name>
    <dbReference type="NCBI Taxonomy" id="2574727"/>
    <lineage>
        <taxon>Bacteria</taxon>
        <taxon>Pseudomonadati</taxon>
        <taxon>Campylobacterota</taxon>
        <taxon>Epsilonproteobacteria</taxon>
        <taxon>Campylobacterales</taxon>
        <taxon>Sulfurimonadaceae</taxon>
        <taxon>Sulfurimonas</taxon>
    </lineage>
</organism>
<dbReference type="Gene3D" id="3.30.70.100">
    <property type="match status" value="1"/>
</dbReference>
<dbReference type="AlphaFoldDB" id="A0A4U2Z7L2"/>
<dbReference type="EMBL" id="SZPX01000002">
    <property type="protein sequence ID" value="TKI70267.1"/>
    <property type="molecule type" value="Genomic_DNA"/>
</dbReference>
<dbReference type="OrthoDB" id="677920at2"/>
<gene>
    <name evidence="1" type="ORF">FCU45_02970</name>
</gene>
<dbReference type="RefSeq" id="WP_137012143.1">
    <property type="nucleotide sequence ID" value="NZ_SZPX01000002.1"/>
</dbReference>
<dbReference type="SUPFAM" id="SSF55008">
    <property type="entry name" value="HMA, heavy metal-associated domain"/>
    <property type="match status" value="1"/>
</dbReference>
<dbReference type="InterPro" id="IPR006121">
    <property type="entry name" value="HMA_dom"/>
</dbReference>